<evidence type="ECO:0000313" key="1">
    <source>
        <dbReference type="EMBL" id="CEM11986.1"/>
    </source>
</evidence>
<evidence type="ECO:0000313" key="2">
    <source>
        <dbReference type="Proteomes" id="UP000041254"/>
    </source>
</evidence>
<dbReference type="InParanoid" id="A0A0G4FFM8"/>
<dbReference type="AlphaFoldDB" id="A0A0G4FFM8"/>
<protein>
    <submittedName>
        <fullName evidence="1">Uncharacterized protein</fullName>
    </submittedName>
</protein>
<dbReference type="EMBL" id="CDMY01000430">
    <property type="protein sequence ID" value="CEM11986.1"/>
    <property type="molecule type" value="Genomic_DNA"/>
</dbReference>
<keyword evidence="2" id="KW-1185">Reference proteome</keyword>
<proteinExistence type="predicted"/>
<dbReference type="VEuPathDB" id="CryptoDB:Vbra_1199"/>
<name>A0A0G4FFM8_VITBC</name>
<accession>A0A0G4FFM8</accession>
<dbReference type="Proteomes" id="UP000041254">
    <property type="component" value="Unassembled WGS sequence"/>
</dbReference>
<gene>
    <name evidence="1" type="ORF">Vbra_1199</name>
</gene>
<reference evidence="1 2" key="1">
    <citation type="submission" date="2014-11" db="EMBL/GenBank/DDBJ databases">
        <authorList>
            <person name="Zhu J."/>
            <person name="Qi W."/>
            <person name="Song R."/>
        </authorList>
    </citation>
    <scope>NUCLEOTIDE SEQUENCE [LARGE SCALE GENOMIC DNA]</scope>
</reference>
<organism evidence="1 2">
    <name type="scientific">Vitrella brassicaformis (strain CCMP3155)</name>
    <dbReference type="NCBI Taxonomy" id="1169540"/>
    <lineage>
        <taxon>Eukaryota</taxon>
        <taxon>Sar</taxon>
        <taxon>Alveolata</taxon>
        <taxon>Colpodellida</taxon>
        <taxon>Vitrellaceae</taxon>
        <taxon>Vitrella</taxon>
    </lineage>
</organism>
<sequence>MLCRTIRVQGQGNHFVPVGLLLIEIRTYPILRLGRHFAHHIIDEVRAIISDYLTDLPVPRYHIHERFDYVLASRAGARSLRKREDFWPLASICFDTSDMPLYASEGGRRRCAHDAASAPPFSVTWARAGLDHALGVSTRSIQAHYVCLDARDLGTLVLGLLDLIEIEQLTDRHGP</sequence>